<evidence type="ECO:0000256" key="1">
    <source>
        <dbReference type="SAM" id="MobiDB-lite"/>
    </source>
</evidence>
<dbReference type="InterPro" id="IPR044857">
    <property type="entry name" value="T7SS_EccB_R1"/>
</dbReference>
<dbReference type="EMBL" id="JAGEMK010000005">
    <property type="protein sequence ID" value="MBO1752395.1"/>
    <property type="molecule type" value="Genomic_DNA"/>
</dbReference>
<dbReference type="InterPro" id="IPR007795">
    <property type="entry name" value="T7SS_EccB"/>
</dbReference>
<organism evidence="3 4">
    <name type="scientific">Actinotalea soli</name>
    <dbReference type="NCBI Taxonomy" id="2819234"/>
    <lineage>
        <taxon>Bacteria</taxon>
        <taxon>Bacillati</taxon>
        <taxon>Actinomycetota</taxon>
        <taxon>Actinomycetes</taxon>
        <taxon>Micrococcales</taxon>
        <taxon>Cellulomonadaceae</taxon>
        <taxon>Actinotalea</taxon>
    </lineage>
</organism>
<feature type="compositionally biased region" description="Low complexity" evidence="1">
    <location>
        <begin position="447"/>
        <end position="472"/>
    </location>
</feature>
<comment type="caution">
    <text evidence="3">The sequence shown here is derived from an EMBL/GenBank/DDBJ whole genome shotgun (WGS) entry which is preliminary data.</text>
</comment>
<evidence type="ECO:0000313" key="4">
    <source>
        <dbReference type="Proteomes" id="UP000664209"/>
    </source>
</evidence>
<dbReference type="RefSeq" id="WP_208056080.1">
    <property type="nucleotide sequence ID" value="NZ_JAGEMK010000005.1"/>
</dbReference>
<evidence type="ECO:0000256" key="2">
    <source>
        <dbReference type="SAM" id="Phobius"/>
    </source>
</evidence>
<evidence type="ECO:0000313" key="3">
    <source>
        <dbReference type="EMBL" id="MBO1752395.1"/>
    </source>
</evidence>
<keyword evidence="2" id="KW-1133">Transmembrane helix</keyword>
<protein>
    <submittedName>
        <fullName evidence="3">Type VII secretion protein EccB</fullName>
    </submittedName>
</protein>
<accession>A0A939RVH2</accession>
<dbReference type="NCBIfam" id="TIGR03919">
    <property type="entry name" value="T7SS_EccB"/>
    <property type="match status" value="1"/>
</dbReference>
<dbReference type="PANTHER" id="PTHR40765">
    <property type="entry name" value="ESX-2 SECRETION SYSTEM ATPASE ECCB2"/>
    <property type="match status" value="1"/>
</dbReference>
<keyword evidence="2" id="KW-0812">Transmembrane</keyword>
<keyword evidence="4" id="KW-1185">Reference proteome</keyword>
<sequence>MASKKDLVEAQTFSRRRLLTAFVSGTPGGRELEPTKPLRAVAGGVTLSVLLVLGSLGFGLLSPGLPAGWDDNRLVVTEDGSRYVALEGTLYPVLNAASARLLVPPGEFEVVQVRAEQVAESPRGQTVGIPSAPDAVPAPSRLIGSGWLACVGPERATATVLTADVDGPAAEIAARDAAGDVGPGLLVEAGDDLYLVAAGRRHLVPRAETAGVLRAIGQDTALPWSVTGRWLNLLEPGADLEPVVVPGAGEPLPDGSAAPPGTVVGTVLVVTDSVGGSQRYVVDERGELAPLTPFATPLYALGSGAQAGGEVEVTASQVSGMRTASSTAAPADWPTEAPGALPEATTPCVYLDGAVGVGVHLVGHPDVVVPEQGDEVRVEPAGGALVRAEAGGAAAGVAHLVDQTGVAYPVPLAGDELARLGYTEDDVASVPQPWLSLLATGPELSVDGAAQGAQTAQGTDGTESTEGTEGSA</sequence>
<feature type="transmembrane region" description="Helical" evidence="2">
    <location>
        <begin position="40"/>
        <end position="61"/>
    </location>
</feature>
<proteinExistence type="predicted"/>
<dbReference type="Proteomes" id="UP000664209">
    <property type="component" value="Unassembled WGS sequence"/>
</dbReference>
<keyword evidence="2" id="KW-0472">Membrane</keyword>
<dbReference type="PANTHER" id="PTHR40765:SF2">
    <property type="entry name" value="ESX-2 SECRETION SYSTEM ATPASE ECCB2"/>
    <property type="match status" value="1"/>
</dbReference>
<dbReference type="Pfam" id="PF05108">
    <property type="entry name" value="T7SS_ESX1_EccB"/>
    <property type="match status" value="1"/>
</dbReference>
<dbReference type="Gene3D" id="3.30.2390.20">
    <property type="entry name" value="Type VII secretion system EccB, repeat 1 domain"/>
    <property type="match status" value="1"/>
</dbReference>
<feature type="region of interest" description="Disordered" evidence="1">
    <location>
        <begin position="446"/>
        <end position="472"/>
    </location>
</feature>
<name>A0A939RVH2_9CELL</name>
<gene>
    <name evidence="3" type="primary">eccB</name>
    <name evidence="3" type="ORF">J4G33_11345</name>
</gene>
<dbReference type="AlphaFoldDB" id="A0A939RVH2"/>
<dbReference type="GO" id="GO:0005576">
    <property type="term" value="C:extracellular region"/>
    <property type="evidence" value="ECO:0007669"/>
    <property type="project" value="TreeGrafter"/>
</dbReference>
<reference evidence="3" key="1">
    <citation type="submission" date="2021-03" db="EMBL/GenBank/DDBJ databases">
        <title>Actinotalea soli sp. nov., isolated from soil.</title>
        <authorList>
            <person name="Ping W."/>
            <person name="Zhang J."/>
        </authorList>
    </citation>
    <scope>NUCLEOTIDE SEQUENCE</scope>
    <source>
        <strain evidence="3">BY-33</strain>
    </source>
</reference>